<dbReference type="Proteomes" id="UP000766486">
    <property type="component" value="Unassembled WGS sequence"/>
</dbReference>
<evidence type="ECO:0000256" key="1">
    <source>
        <dbReference type="SAM" id="MobiDB-lite"/>
    </source>
</evidence>
<accession>A0ABY6TTX5</accession>
<gene>
    <name evidence="2" type="ORF">CLO192961_LOCUS73192</name>
</gene>
<protein>
    <submittedName>
        <fullName evidence="2">Uncharacterized protein</fullName>
    </submittedName>
</protein>
<comment type="caution">
    <text evidence="2">The sequence shown here is derived from an EMBL/GenBank/DDBJ whole genome shotgun (WGS) entry which is preliminary data.</text>
</comment>
<dbReference type="EMBL" id="CABFNS010000513">
    <property type="protein sequence ID" value="VUC22110.1"/>
    <property type="molecule type" value="Genomic_DNA"/>
</dbReference>
<sequence>MSLLRGMRASALSGRSNVEQNHRRGTPKAKRRKAYVFAHTPAAAAWCWLDGAAWLLGFLACRASRKRTWSPQWFGKISKEPVH</sequence>
<evidence type="ECO:0000313" key="3">
    <source>
        <dbReference type="Proteomes" id="UP000766486"/>
    </source>
</evidence>
<feature type="region of interest" description="Disordered" evidence="1">
    <location>
        <begin position="1"/>
        <end position="31"/>
    </location>
</feature>
<name>A0ABY6TTX5_BIOOC</name>
<keyword evidence="3" id="KW-1185">Reference proteome</keyword>
<evidence type="ECO:0000313" key="2">
    <source>
        <dbReference type="EMBL" id="VUC22110.1"/>
    </source>
</evidence>
<organism evidence="2 3">
    <name type="scientific">Bionectria ochroleuca</name>
    <name type="common">Gliocladium roseum</name>
    <dbReference type="NCBI Taxonomy" id="29856"/>
    <lineage>
        <taxon>Eukaryota</taxon>
        <taxon>Fungi</taxon>
        <taxon>Dikarya</taxon>
        <taxon>Ascomycota</taxon>
        <taxon>Pezizomycotina</taxon>
        <taxon>Sordariomycetes</taxon>
        <taxon>Hypocreomycetidae</taxon>
        <taxon>Hypocreales</taxon>
        <taxon>Bionectriaceae</taxon>
        <taxon>Clonostachys</taxon>
    </lineage>
</organism>
<proteinExistence type="predicted"/>
<reference evidence="2 3" key="1">
    <citation type="submission" date="2019-06" db="EMBL/GenBank/DDBJ databases">
        <authorList>
            <person name="Broberg M."/>
        </authorList>
    </citation>
    <scope>NUCLEOTIDE SEQUENCE [LARGE SCALE GENOMIC DNA]</scope>
</reference>